<dbReference type="PROSITE" id="PS00672">
    <property type="entry name" value="V8_HIS"/>
    <property type="match status" value="1"/>
</dbReference>
<dbReference type="Pfam" id="PF00023">
    <property type="entry name" value="Ank"/>
    <property type="match status" value="1"/>
</dbReference>
<evidence type="ECO:0000313" key="3">
    <source>
        <dbReference type="EMBL" id="CAH1267350.1"/>
    </source>
</evidence>
<dbReference type="InterPro" id="IPR043504">
    <property type="entry name" value="Peptidase_S1_PA_chymotrypsin"/>
</dbReference>
<dbReference type="Proteomes" id="UP000838412">
    <property type="component" value="Chromosome 6"/>
</dbReference>
<gene>
    <name evidence="3" type="primary">ANK1</name>
    <name evidence="3" type="ORF">BLAG_LOCUS20737</name>
</gene>
<accession>A0A8K0A4H0</accession>
<dbReference type="SUPFAM" id="SSF50494">
    <property type="entry name" value="Trypsin-like serine proteases"/>
    <property type="match status" value="1"/>
</dbReference>
<dbReference type="EMBL" id="OV696691">
    <property type="protein sequence ID" value="CAH1267350.1"/>
    <property type="molecule type" value="Genomic_DNA"/>
</dbReference>
<dbReference type="Pfam" id="PF13365">
    <property type="entry name" value="Trypsin_2"/>
    <property type="match status" value="1"/>
</dbReference>
<dbReference type="PROSITE" id="PS50297">
    <property type="entry name" value="ANK_REP_REGION"/>
    <property type="match status" value="1"/>
</dbReference>
<dbReference type="Gene3D" id="1.25.40.20">
    <property type="entry name" value="Ankyrin repeat-containing domain"/>
    <property type="match status" value="2"/>
</dbReference>
<dbReference type="InterPro" id="IPR009003">
    <property type="entry name" value="Peptidase_S1_PA"/>
</dbReference>
<dbReference type="Pfam" id="PF12796">
    <property type="entry name" value="Ank_2"/>
    <property type="match status" value="1"/>
</dbReference>
<dbReference type="AlphaFoldDB" id="A0A8K0A4H0"/>
<feature type="repeat" description="ANK" evidence="1">
    <location>
        <begin position="109"/>
        <end position="141"/>
    </location>
</feature>
<sequence>MSKNVTIDCPGPEKPLDVCAGLKNAIDKADIDCLKNLTTFNRSSVNTEFDHEHGQECMKTSALMYACYRYTHFPPQRNQLKEVFDYLIAAGADVKITTSSSWLGFEDIPRTTPLIAAVVKKDWELVGVLLSCGADPNGRDDNQRTPLEMALCYKKDKKNLVTDNRNTDEEDIRVANLLVNKDADTNIQKDGKPLLEHALGSKNVYACQMLAKAGADLSYTTADGFTPLHSASVWGNFAVVKAFVDAGADITAKTAGLKQTPLEVYQININATKSPPSADPELVKVLTIQTNPRKRTRSQQDLGSEDSARPTSVSQDSRAAPHPHLAELQQVASPLLGMNFTPFSDPEEEDARIDRNRGLLTEDRFHGNTSCLYRLDSESFSLIHERKRSVCKVEWPYGSGTGVLLGKRTILTTHHIFNEMTKAIKRCKDPNRYRVSFESVGNEPITCNIAPKQPLSTDSSLDYAILNLELETGHQSEADPSILPLGACISDSIEKNDMIVVVGHTDRDKKKHIDFSILSGLSERYGIHVLFPPGLPIFPRDDTCKGFVFEGSSGSAGFDRNGNLVLMYTRGFSPIENEACLIEQGVRLSSIREHAHRHLTGPVFQELFPMPEEGFSFQ</sequence>
<feature type="region of interest" description="Disordered" evidence="2">
    <location>
        <begin position="287"/>
        <end position="322"/>
    </location>
</feature>
<evidence type="ECO:0000313" key="4">
    <source>
        <dbReference type="Proteomes" id="UP000838412"/>
    </source>
</evidence>
<feature type="repeat" description="ANK" evidence="1">
    <location>
        <begin position="223"/>
        <end position="255"/>
    </location>
</feature>
<dbReference type="InterPro" id="IPR028301">
    <property type="entry name" value="V8_his_AS"/>
</dbReference>
<reference evidence="3" key="1">
    <citation type="submission" date="2022-01" db="EMBL/GenBank/DDBJ databases">
        <authorList>
            <person name="Braso-Vives M."/>
        </authorList>
    </citation>
    <scope>NUCLEOTIDE SEQUENCE</scope>
</reference>
<dbReference type="PANTHER" id="PTHR14389">
    <property type="entry name" value="SI:CH1073-475A24.1"/>
    <property type="match status" value="1"/>
</dbReference>
<dbReference type="Gene3D" id="2.40.10.10">
    <property type="entry name" value="Trypsin-like serine proteases"/>
    <property type="match status" value="2"/>
</dbReference>
<evidence type="ECO:0000256" key="2">
    <source>
        <dbReference type="SAM" id="MobiDB-lite"/>
    </source>
</evidence>
<dbReference type="PANTHER" id="PTHR14389:SF3">
    <property type="entry name" value="PROTEIN FAM111A-LIKE"/>
    <property type="match status" value="1"/>
</dbReference>
<dbReference type="InterPro" id="IPR002110">
    <property type="entry name" value="Ankyrin_rpt"/>
</dbReference>
<protein>
    <submittedName>
        <fullName evidence="3">ANK1 protein</fullName>
    </submittedName>
</protein>
<dbReference type="PROSITE" id="PS50088">
    <property type="entry name" value="ANK_REPEAT"/>
    <property type="match status" value="2"/>
</dbReference>
<name>A0A8K0A4H0_BRALA</name>
<dbReference type="SUPFAM" id="SSF48403">
    <property type="entry name" value="Ankyrin repeat"/>
    <property type="match status" value="1"/>
</dbReference>
<dbReference type="InterPro" id="IPR036770">
    <property type="entry name" value="Ankyrin_rpt-contain_sf"/>
</dbReference>
<dbReference type="OrthoDB" id="10025068at2759"/>
<evidence type="ECO:0000256" key="1">
    <source>
        <dbReference type="PROSITE-ProRule" id="PRU00023"/>
    </source>
</evidence>
<keyword evidence="4" id="KW-1185">Reference proteome</keyword>
<organism evidence="3 4">
    <name type="scientific">Branchiostoma lanceolatum</name>
    <name type="common">Common lancelet</name>
    <name type="synonym">Amphioxus lanceolatum</name>
    <dbReference type="NCBI Taxonomy" id="7740"/>
    <lineage>
        <taxon>Eukaryota</taxon>
        <taxon>Metazoa</taxon>
        <taxon>Chordata</taxon>
        <taxon>Cephalochordata</taxon>
        <taxon>Leptocardii</taxon>
        <taxon>Amphioxiformes</taxon>
        <taxon>Branchiostomatidae</taxon>
        <taxon>Branchiostoma</taxon>
    </lineage>
</organism>
<dbReference type="SMART" id="SM00248">
    <property type="entry name" value="ANK"/>
    <property type="match status" value="5"/>
</dbReference>
<proteinExistence type="predicted"/>
<keyword evidence="1" id="KW-0040">ANK repeat</keyword>